<comment type="subcellular location">
    <subcellularLocation>
        <location evidence="13">Cell membrane</location>
        <topology evidence="13">Multi-pass membrane protein</topology>
    </subcellularLocation>
    <subcellularLocation>
        <location evidence="1">Membrane</location>
        <topology evidence="1">Multi-pass membrane protein</topology>
    </subcellularLocation>
</comment>
<feature type="transmembrane region" description="Helical" evidence="13">
    <location>
        <begin position="353"/>
        <end position="374"/>
    </location>
</feature>
<dbReference type="PANTHER" id="PTHR30540">
    <property type="entry name" value="OSMOTIC STRESS POTASSIUM TRANSPORTER"/>
    <property type="match status" value="1"/>
</dbReference>
<comment type="similarity">
    <text evidence="2 13">Belongs to the HAK/KUP transporter (TC 2.A.72) family.</text>
</comment>
<dbReference type="RefSeq" id="WP_163464780.1">
    <property type="nucleotide sequence ID" value="NZ_JAAAMG010000015.1"/>
</dbReference>
<feature type="transmembrane region" description="Helical" evidence="13">
    <location>
        <begin position="61"/>
        <end position="83"/>
    </location>
</feature>
<feature type="transmembrane region" description="Helical" evidence="13">
    <location>
        <begin position="184"/>
        <end position="205"/>
    </location>
</feature>
<evidence type="ECO:0000259" key="15">
    <source>
        <dbReference type="Pfam" id="PF22776"/>
    </source>
</evidence>
<protein>
    <recommendedName>
        <fullName evidence="13">Probable potassium transport system protein Kup</fullName>
    </recommendedName>
</protein>
<dbReference type="PANTHER" id="PTHR30540:SF79">
    <property type="entry name" value="LOW AFFINITY POTASSIUM TRANSPORT SYSTEM PROTEIN KUP"/>
    <property type="match status" value="1"/>
</dbReference>
<evidence type="ECO:0000256" key="5">
    <source>
        <dbReference type="ARBA" id="ARBA00022519"/>
    </source>
</evidence>
<feature type="transmembrane region" description="Helical" evidence="13">
    <location>
        <begin position="116"/>
        <end position="138"/>
    </location>
</feature>
<reference evidence="16 17" key="1">
    <citation type="submission" date="2020-01" db="EMBL/GenBank/DDBJ databases">
        <title>Jiella pacifica sp. nov.</title>
        <authorList>
            <person name="Xue Z."/>
            <person name="Zhu S."/>
            <person name="Chen J."/>
            <person name="Yang J."/>
        </authorList>
    </citation>
    <scope>NUCLEOTIDE SEQUENCE [LARGE SCALE GENOMIC DNA]</scope>
    <source>
        <strain evidence="16 17">40Bstr34</strain>
    </source>
</reference>
<evidence type="ECO:0000256" key="12">
    <source>
        <dbReference type="ARBA" id="ARBA00023136"/>
    </source>
</evidence>
<dbReference type="Pfam" id="PF22776">
    <property type="entry name" value="K_trans_C"/>
    <property type="match status" value="1"/>
</dbReference>
<keyword evidence="10 13" id="KW-1133">Transmembrane helix</keyword>
<keyword evidence="11 13" id="KW-0406">Ion transport</keyword>
<feature type="domain" description="K+ potassium transporter integral membrane" evidence="14">
    <location>
        <begin position="27"/>
        <end position="481"/>
    </location>
</feature>
<dbReference type="AlphaFoldDB" id="A0A6N9TBJ9"/>
<organism evidence="16 17">
    <name type="scientific">Jiella pacifica</name>
    <dbReference type="NCBI Taxonomy" id="2696469"/>
    <lineage>
        <taxon>Bacteria</taxon>
        <taxon>Pseudomonadati</taxon>
        <taxon>Pseudomonadota</taxon>
        <taxon>Alphaproteobacteria</taxon>
        <taxon>Hyphomicrobiales</taxon>
        <taxon>Aurantimonadaceae</taxon>
        <taxon>Jiella</taxon>
    </lineage>
</organism>
<comment type="caution">
    <text evidence="16">The sequence shown here is derived from an EMBL/GenBank/DDBJ whole genome shotgun (WGS) entry which is preliminary data.</text>
</comment>
<evidence type="ECO:0000256" key="2">
    <source>
        <dbReference type="ARBA" id="ARBA00007019"/>
    </source>
</evidence>
<evidence type="ECO:0000256" key="9">
    <source>
        <dbReference type="ARBA" id="ARBA00022958"/>
    </source>
</evidence>
<dbReference type="InterPro" id="IPR053952">
    <property type="entry name" value="K_trans_C"/>
</dbReference>
<name>A0A6N9TBJ9_9HYPH</name>
<evidence type="ECO:0000256" key="6">
    <source>
        <dbReference type="ARBA" id="ARBA00022538"/>
    </source>
</evidence>
<feature type="transmembrane region" description="Helical" evidence="13">
    <location>
        <begin position="217"/>
        <end position="241"/>
    </location>
</feature>
<evidence type="ECO:0000313" key="17">
    <source>
        <dbReference type="Proteomes" id="UP000469011"/>
    </source>
</evidence>
<dbReference type="InterPro" id="IPR053951">
    <property type="entry name" value="K_trans_N"/>
</dbReference>
<comment type="catalytic activity">
    <reaction evidence="13">
        <text>K(+)(in) + H(+)(in) = K(+)(out) + H(+)(out)</text>
        <dbReference type="Rhea" id="RHEA:28490"/>
        <dbReference type="ChEBI" id="CHEBI:15378"/>
        <dbReference type="ChEBI" id="CHEBI:29103"/>
    </reaction>
</comment>
<dbReference type="Proteomes" id="UP000469011">
    <property type="component" value="Unassembled WGS sequence"/>
</dbReference>
<keyword evidence="4 13" id="KW-1003">Cell membrane</keyword>
<feature type="transmembrane region" description="Helical" evidence="13">
    <location>
        <begin position="441"/>
        <end position="460"/>
    </location>
</feature>
<feature type="transmembrane region" description="Helical" evidence="13">
    <location>
        <begin position="380"/>
        <end position="401"/>
    </location>
</feature>
<gene>
    <name evidence="13" type="primary">kup</name>
    <name evidence="16" type="ORF">GTK09_17650</name>
</gene>
<accession>A0A6N9TBJ9</accession>
<evidence type="ECO:0000256" key="1">
    <source>
        <dbReference type="ARBA" id="ARBA00004141"/>
    </source>
</evidence>
<evidence type="ECO:0000256" key="10">
    <source>
        <dbReference type="ARBA" id="ARBA00022989"/>
    </source>
</evidence>
<keyword evidence="12 13" id="KW-0472">Membrane</keyword>
<feature type="transmembrane region" description="Helical" evidence="13">
    <location>
        <begin position="158"/>
        <end position="177"/>
    </location>
</feature>
<evidence type="ECO:0000256" key="8">
    <source>
        <dbReference type="ARBA" id="ARBA00022847"/>
    </source>
</evidence>
<evidence type="ECO:0000256" key="3">
    <source>
        <dbReference type="ARBA" id="ARBA00022448"/>
    </source>
</evidence>
<dbReference type="InterPro" id="IPR023051">
    <property type="entry name" value="Kup"/>
</dbReference>
<keyword evidence="8 13" id="KW-0769">Symport</keyword>
<evidence type="ECO:0000256" key="7">
    <source>
        <dbReference type="ARBA" id="ARBA00022692"/>
    </source>
</evidence>
<keyword evidence="17" id="KW-1185">Reference proteome</keyword>
<evidence type="ECO:0000259" key="14">
    <source>
        <dbReference type="Pfam" id="PF02705"/>
    </source>
</evidence>
<evidence type="ECO:0000313" key="16">
    <source>
        <dbReference type="EMBL" id="NDW06248.1"/>
    </source>
</evidence>
<evidence type="ECO:0000256" key="4">
    <source>
        <dbReference type="ARBA" id="ARBA00022475"/>
    </source>
</evidence>
<evidence type="ECO:0000256" key="11">
    <source>
        <dbReference type="ARBA" id="ARBA00023065"/>
    </source>
</evidence>
<feature type="domain" description="K+ potassium transporter C-terminal" evidence="15">
    <location>
        <begin position="493"/>
        <end position="636"/>
    </location>
</feature>
<sequence>MIDTPIGGSKTAPVSRLGQHSSRQMTLTLGALGVVFGDIGTSPLYAFKVAIDAAGGPTPEAVFGVLSLIVWALVLVVTAKYLFWILRVDNAGEGGILALAALLRLDRPRGLKPHTVVLLAIALAGGALLFGDAVLTPAISVLSAVEGLGEITTSLDHLIVPVALAIIVGLFAAQLLGAGRIGKAFGPVMLVWFAMLAISGGIQIVKVPAVLEAVSPHYALFYLVGHPATAAAICGAVFLAVTGGEALYADLGQFGRQAITRAWVFVAFPALIINYFGQGALVLSGTAVGESTFYGLFGGAVLPFAVVLATLASIIASQAVITGIASLASQSMRLDFLPSMRIRYFSATNPHDLLAPGVNTLVGVCTAIVVLSFGSSDALSNAYGIAVAGAMASTTALYLAYRLQQKGRGVWRVVSIAVTVLFLLLDVAFVAANLGKIEGGGLLPIGLAAAVVFLAVSWRFGQMRMGTLQEGDEQDLRDYIKACGNRPPTTQRAAVFLVRRGASVPRALAELNELTETRFAKTILVSVRTWAIPRVSQDERIQRTQIRPGLSRIVVSVGYMQRINLPSLIAAELQGLGVDPDESVYIAGLERPVPPPLFAKPEGLFLAAYAVMARLALRPPDRFMLPPSRTLEVGMPRYL</sequence>
<keyword evidence="3 13" id="KW-0813">Transport</keyword>
<keyword evidence="7 13" id="KW-0812">Transmembrane</keyword>
<proteinExistence type="inferred from homology"/>
<dbReference type="GO" id="GO:0015079">
    <property type="term" value="F:potassium ion transmembrane transporter activity"/>
    <property type="evidence" value="ECO:0007669"/>
    <property type="project" value="UniProtKB-UniRule"/>
</dbReference>
<feature type="transmembrane region" description="Helical" evidence="13">
    <location>
        <begin position="304"/>
        <end position="332"/>
    </location>
</feature>
<dbReference type="Pfam" id="PF02705">
    <property type="entry name" value="K_trans"/>
    <property type="match status" value="1"/>
</dbReference>
<evidence type="ECO:0000256" key="13">
    <source>
        <dbReference type="HAMAP-Rule" id="MF_01522"/>
    </source>
</evidence>
<dbReference type="EMBL" id="JAAAMG010000015">
    <property type="protein sequence ID" value="NDW06248.1"/>
    <property type="molecule type" value="Genomic_DNA"/>
</dbReference>
<dbReference type="HAMAP" id="MF_01522">
    <property type="entry name" value="Kup"/>
    <property type="match status" value="1"/>
</dbReference>
<feature type="transmembrane region" description="Helical" evidence="13">
    <location>
        <begin position="413"/>
        <end position="435"/>
    </location>
</feature>
<dbReference type="GO" id="GO:0015293">
    <property type="term" value="F:symporter activity"/>
    <property type="evidence" value="ECO:0007669"/>
    <property type="project" value="UniProtKB-UniRule"/>
</dbReference>
<dbReference type="GO" id="GO:0005886">
    <property type="term" value="C:plasma membrane"/>
    <property type="evidence" value="ECO:0007669"/>
    <property type="project" value="UniProtKB-SubCell"/>
</dbReference>
<dbReference type="InterPro" id="IPR003855">
    <property type="entry name" value="K+_transporter"/>
</dbReference>
<feature type="transmembrane region" description="Helical" evidence="13">
    <location>
        <begin position="25"/>
        <end position="46"/>
    </location>
</feature>
<keyword evidence="5" id="KW-0997">Cell inner membrane</keyword>
<comment type="function">
    <text evidence="13">Transport of potassium into the cell. Likely operates as a K(+):H(+) symporter.</text>
</comment>
<keyword evidence="6 13" id="KW-0633">Potassium transport</keyword>
<keyword evidence="9 13" id="KW-0630">Potassium</keyword>
<feature type="transmembrane region" description="Helical" evidence="13">
    <location>
        <begin position="262"/>
        <end position="284"/>
    </location>
</feature>